<evidence type="ECO:0000256" key="4">
    <source>
        <dbReference type="ARBA" id="ARBA00023163"/>
    </source>
</evidence>
<dbReference type="EMBL" id="JAHYBX010000001">
    <property type="protein sequence ID" value="MCA1855608.1"/>
    <property type="molecule type" value="Genomic_DNA"/>
</dbReference>
<dbReference type="CDD" id="cd08422">
    <property type="entry name" value="PBP2_CrgA_like"/>
    <property type="match status" value="1"/>
</dbReference>
<dbReference type="Pfam" id="PF00126">
    <property type="entry name" value="HTH_1"/>
    <property type="match status" value="1"/>
</dbReference>
<dbReference type="Gene3D" id="3.40.190.290">
    <property type="match status" value="1"/>
</dbReference>
<evidence type="ECO:0000259" key="5">
    <source>
        <dbReference type="PROSITE" id="PS50931"/>
    </source>
</evidence>
<organism evidence="6 7">
    <name type="scientific">Massilia hydrophila</name>
    <dbReference type="NCBI Taxonomy" id="3044279"/>
    <lineage>
        <taxon>Bacteria</taxon>
        <taxon>Pseudomonadati</taxon>
        <taxon>Pseudomonadota</taxon>
        <taxon>Betaproteobacteria</taxon>
        <taxon>Burkholderiales</taxon>
        <taxon>Oxalobacteraceae</taxon>
        <taxon>Telluria group</taxon>
        <taxon>Massilia</taxon>
    </lineage>
</organism>
<dbReference type="PROSITE" id="PS50931">
    <property type="entry name" value="HTH_LYSR"/>
    <property type="match status" value="1"/>
</dbReference>
<dbReference type="Pfam" id="PF03466">
    <property type="entry name" value="LysR_substrate"/>
    <property type="match status" value="1"/>
</dbReference>
<evidence type="ECO:0000256" key="2">
    <source>
        <dbReference type="ARBA" id="ARBA00023015"/>
    </source>
</evidence>
<evidence type="ECO:0000256" key="1">
    <source>
        <dbReference type="ARBA" id="ARBA00009437"/>
    </source>
</evidence>
<feature type="domain" description="HTH lysR-type" evidence="5">
    <location>
        <begin position="1"/>
        <end position="59"/>
    </location>
</feature>
<keyword evidence="7" id="KW-1185">Reference proteome</keyword>
<dbReference type="SUPFAM" id="SSF46785">
    <property type="entry name" value="Winged helix' DNA-binding domain"/>
    <property type="match status" value="1"/>
</dbReference>
<reference evidence="6 7" key="1">
    <citation type="submission" date="2021-07" db="EMBL/GenBank/DDBJ databases">
        <title>Characterization of Violacein-producing bacteria and related species.</title>
        <authorList>
            <person name="Wilson H.S."/>
            <person name="De Leon M.E."/>
        </authorList>
    </citation>
    <scope>NUCLEOTIDE SEQUENCE [LARGE SCALE GENOMIC DNA]</scope>
    <source>
        <strain evidence="6 7">HSC-2F05</strain>
    </source>
</reference>
<sequence>MDRFQEMRVFAAVIDTGGFTAAARRLGMSKATVSRHVNELEERLGVRLLQRTTRRLSATSEGEIFHARCRELLDRLDEAEAEAASGSAAATGLVRINVPVSFGLLHLAPLWPALLARHPALELDITLSDRVSDLVEEGDDLAVRIGQLPSSSLVSRRLASTRLVLCAAPAYLAAHGEPDTPTDLARHEVIAYSLFAAGEQWSFTGPAGEQTVRVQPRMRANNGDTCRVAALAGQGIILQPSFMVGADLAAGRLRELLPGWRSIELGIHAVYPSRKFLAPKLRVVIDFLAEALAGADWEDCSGR</sequence>
<comment type="similarity">
    <text evidence="1">Belongs to the LysR transcriptional regulatory family.</text>
</comment>
<dbReference type="SUPFAM" id="SSF53850">
    <property type="entry name" value="Periplasmic binding protein-like II"/>
    <property type="match status" value="1"/>
</dbReference>
<dbReference type="InterPro" id="IPR036390">
    <property type="entry name" value="WH_DNA-bd_sf"/>
</dbReference>
<evidence type="ECO:0000313" key="6">
    <source>
        <dbReference type="EMBL" id="MCA1855608.1"/>
    </source>
</evidence>
<keyword evidence="2" id="KW-0805">Transcription regulation</keyword>
<protein>
    <submittedName>
        <fullName evidence="6">LysR family transcriptional regulator</fullName>
    </submittedName>
</protein>
<keyword evidence="4" id="KW-0804">Transcription</keyword>
<dbReference type="Gene3D" id="1.10.10.10">
    <property type="entry name" value="Winged helix-like DNA-binding domain superfamily/Winged helix DNA-binding domain"/>
    <property type="match status" value="1"/>
</dbReference>
<dbReference type="PANTHER" id="PTHR30537:SF5">
    <property type="entry name" value="HTH-TYPE TRANSCRIPTIONAL ACTIVATOR TTDR-RELATED"/>
    <property type="match status" value="1"/>
</dbReference>
<comment type="caution">
    <text evidence="6">The sequence shown here is derived from an EMBL/GenBank/DDBJ whole genome shotgun (WGS) entry which is preliminary data.</text>
</comment>
<evidence type="ECO:0000256" key="3">
    <source>
        <dbReference type="ARBA" id="ARBA00023125"/>
    </source>
</evidence>
<keyword evidence="3" id="KW-0238">DNA-binding</keyword>
<dbReference type="InterPro" id="IPR005119">
    <property type="entry name" value="LysR_subst-bd"/>
</dbReference>
<proteinExistence type="inferred from homology"/>
<dbReference type="InterPro" id="IPR000847">
    <property type="entry name" value="LysR_HTH_N"/>
</dbReference>
<dbReference type="PRINTS" id="PR00039">
    <property type="entry name" value="HTHLYSR"/>
</dbReference>
<dbReference type="PANTHER" id="PTHR30537">
    <property type="entry name" value="HTH-TYPE TRANSCRIPTIONAL REGULATOR"/>
    <property type="match status" value="1"/>
</dbReference>
<evidence type="ECO:0000313" key="7">
    <source>
        <dbReference type="Proteomes" id="UP001198602"/>
    </source>
</evidence>
<dbReference type="InterPro" id="IPR036388">
    <property type="entry name" value="WH-like_DNA-bd_sf"/>
</dbReference>
<dbReference type="Proteomes" id="UP001198602">
    <property type="component" value="Unassembled WGS sequence"/>
</dbReference>
<gene>
    <name evidence="6" type="ORF">LE190_06665</name>
</gene>
<accession>A0ABS7Y7E5</accession>
<name>A0ABS7Y7E5_9BURK</name>
<dbReference type="InterPro" id="IPR058163">
    <property type="entry name" value="LysR-type_TF_proteobact-type"/>
</dbReference>